<dbReference type="EMBL" id="FJ948173">
    <property type="protein sequence ID" value="ACU65280.1"/>
    <property type="molecule type" value="Genomic_DNA"/>
</dbReference>
<accession>C7T580</accession>
<geneLocation type="plasmid" evidence="1">
    <name>pW2</name>
</geneLocation>
<name>C7T580_PSEPU</name>
<proteinExistence type="predicted"/>
<sequence length="248" mass="27993">MGTAFQSWAIAWTCKTKTVKWPTSSGVHQMAVARSNVLRQVSPDEQLNLERLADEVNRSYFGNSINIRPRWGIPSACESPEPKTEINHLSPQELKDLQAGVEAYHKKDLQQAKRLLEQFSPNGPRDAALLYVRVLTLLKDPTWPDVAKSVNRVCDDTIYVAPGSIEMVSGEESLLVHPILSRSAGNGAPIFVIRYIIHHEMVHKFLGTSSTDPHPEAFRRLDACARDRSRALQWLRKNHFTTIEDSSR</sequence>
<protein>
    <submittedName>
        <fullName evidence="1">Uncharacterized protein</fullName>
    </submittedName>
</protein>
<keyword evidence="1" id="KW-0614">Plasmid</keyword>
<organism evidence="1">
    <name type="scientific">Pseudomonas putida</name>
    <name type="common">Arthrobacter siderocapsulatus</name>
    <dbReference type="NCBI Taxonomy" id="303"/>
    <lineage>
        <taxon>Bacteria</taxon>
        <taxon>Pseudomonadati</taxon>
        <taxon>Pseudomonadota</taxon>
        <taxon>Gammaproteobacteria</taxon>
        <taxon>Pseudomonadales</taxon>
        <taxon>Pseudomonadaceae</taxon>
        <taxon>Pseudomonas</taxon>
    </lineage>
</organism>
<reference evidence="1" key="1">
    <citation type="submission" date="2009-04" db="EMBL/GenBank/DDBJ databases">
        <title>Degradation of BPA by Pseudomonas putida W2 and sequencing and analysis of the corresponding plasmid.</title>
        <authorList>
            <person name="Jia L."/>
            <person name="Li J."/>
            <person name="Wang X."/>
        </authorList>
    </citation>
    <scope>NUCLEOTIDE SEQUENCE</scope>
    <source>
        <strain evidence="1">W2</strain>
        <plasmid evidence="1">pW2</plasmid>
    </source>
</reference>
<evidence type="ECO:0000313" key="1">
    <source>
        <dbReference type="EMBL" id="ACU65280.1"/>
    </source>
</evidence>
<dbReference type="AlphaFoldDB" id="C7T580"/>